<protein>
    <submittedName>
        <fullName evidence="2">HNH endonuclease</fullName>
    </submittedName>
</protein>
<name>A0ABN5IYQ6_9CAUL</name>
<dbReference type="Proteomes" id="UP000240527">
    <property type="component" value="Chromosome"/>
</dbReference>
<dbReference type="InterPro" id="IPR003615">
    <property type="entry name" value="HNH_nuc"/>
</dbReference>
<evidence type="ECO:0000313" key="3">
    <source>
        <dbReference type="Proteomes" id="UP000240527"/>
    </source>
</evidence>
<dbReference type="Pfam" id="PF01844">
    <property type="entry name" value="HNH"/>
    <property type="match status" value="1"/>
</dbReference>
<proteinExistence type="predicted"/>
<accession>A0ABN5IYQ6</accession>
<dbReference type="GO" id="GO:0004519">
    <property type="term" value="F:endonuclease activity"/>
    <property type="evidence" value="ECO:0007669"/>
    <property type="project" value="UniProtKB-KW"/>
</dbReference>
<keyword evidence="2" id="KW-0540">Nuclease</keyword>
<reference evidence="2 3" key="1">
    <citation type="journal article" date="2015" name="Biotechnol. Bioeng.">
        <title>Genome sequence and phenotypic characterization of Caulobacter segnis.</title>
        <authorList>
            <person name="Patel S."/>
            <person name="Fletcher B."/>
            <person name="Scott D.C."/>
            <person name="Ely B."/>
        </authorList>
    </citation>
    <scope>NUCLEOTIDE SEQUENCE [LARGE SCALE GENOMIC DNA]</scope>
    <source>
        <strain evidence="2 3">TK0059</strain>
    </source>
</reference>
<dbReference type="Gene3D" id="1.10.30.50">
    <property type="match status" value="1"/>
</dbReference>
<organism evidence="2 3">
    <name type="scientific">Caulobacter segnis</name>
    <dbReference type="NCBI Taxonomy" id="88688"/>
    <lineage>
        <taxon>Bacteria</taxon>
        <taxon>Pseudomonadati</taxon>
        <taxon>Pseudomonadota</taxon>
        <taxon>Alphaproteobacteria</taxon>
        <taxon>Caulobacterales</taxon>
        <taxon>Caulobacteraceae</taxon>
        <taxon>Caulobacter</taxon>
    </lineage>
</organism>
<sequence>MGFRQDDFGNILAFDQFGKRSEYGWEIDHIHPVALGGSDAPGNLRALHWRSNRSLGGLLGNEMKAGNALAQAIRARNALK</sequence>
<evidence type="ECO:0000259" key="1">
    <source>
        <dbReference type="Pfam" id="PF01844"/>
    </source>
</evidence>
<keyword evidence="2" id="KW-0255">Endonuclease</keyword>
<keyword evidence="3" id="KW-1185">Reference proteome</keyword>
<evidence type="ECO:0000313" key="2">
    <source>
        <dbReference type="EMBL" id="AVQ04196.1"/>
    </source>
</evidence>
<feature type="domain" description="HNH" evidence="1">
    <location>
        <begin position="21"/>
        <end position="54"/>
    </location>
</feature>
<dbReference type="CDD" id="cd00085">
    <property type="entry name" value="HNHc"/>
    <property type="match status" value="1"/>
</dbReference>
<dbReference type="EMBL" id="CP027850">
    <property type="protein sequence ID" value="AVQ04196.1"/>
    <property type="molecule type" value="Genomic_DNA"/>
</dbReference>
<gene>
    <name evidence="2" type="ORF">B7G68_21510</name>
</gene>
<dbReference type="InterPro" id="IPR002711">
    <property type="entry name" value="HNH"/>
</dbReference>
<keyword evidence="2" id="KW-0378">Hydrolase</keyword>